<sequence>MAATPTPTTRRAAPAGRTTGFASARMLEAQRTFQNVVKHELQLLLASGTKREDAVKLLLGRIVASTEPPEALAVRGVMRQFQMNYDDAVRALIVKQELGRLKRQGLDSFAAIEELTRKMKSRGDERQREEEKKEEVELEVELELEGKGGGGGGQVREERGPSGEDNVEERDGDTGGVQQDKALGATVLGEEMGSVTSDKEASETTSLSLCQRIGKVSISSVTVTEQESDDGLRGEDSANNGENEAAGERGTMGFRSPSRADSSSNGNLVELTPQSRKRRAAFGEQVDTVTRSRSSSSERAVKPMFSGMKKQKLCADVGDGFLQIVTRKSKPMSSSPPKGTAAKSTSGMAPGGGKGGGSTRSERNTKNSLKRQRASPTGMADNDESPIAAEPRSSHVHHRHHAHHHHSKRQKSGSPH</sequence>
<organism evidence="2 3">
    <name type="scientific">Peronospora matthiolae</name>
    <dbReference type="NCBI Taxonomy" id="2874970"/>
    <lineage>
        <taxon>Eukaryota</taxon>
        <taxon>Sar</taxon>
        <taxon>Stramenopiles</taxon>
        <taxon>Oomycota</taxon>
        <taxon>Peronosporomycetes</taxon>
        <taxon>Peronosporales</taxon>
        <taxon>Peronosporaceae</taxon>
        <taxon>Peronospora</taxon>
    </lineage>
</organism>
<evidence type="ECO:0000313" key="3">
    <source>
        <dbReference type="Proteomes" id="UP001162060"/>
    </source>
</evidence>
<comment type="caution">
    <text evidence="2">The sequence shown here is derived from an EMBL/GenBank/DDBJ whole genome shotgun (WGS) entry which is preliminary data.</text>
</comment>
<gene>
    <name evidence="2" type="ORF">PM001_LOCUS10225</name>
</gene>
<dbReference type="AlphaFoldDB" id="A0AAV1TRP7"/>
<protein>
    <submittedName>
        <fullName evidence="2">Uncharacterized protein</fullName>
    </submittedName>
</protein>
<feature type="region of interest" description="Disordered" evidence="1">
    <location>
        <begin position="326"/>
        <end position="416"/>
    </location>
</feature>
<feature type="compositionally biased region" description="Basic and acidic residues" evidence="1">
    <location>
        <begin position="119"/>
        <end position="135"/>
    </location>
</feature>
<dbReference type="Proteomes" id="UP001162060">
    <property type="component" value="Unassembled WGS sequence"/>
</dbReference>
<dbReference type="EMBL" id="CAKLBY020000086">
    <property type="protein sequence ID" value="CAK7925075.1"/>
    <property type="molecule type" value="Genomic_DNA"/>
</dbReference>
<accession>A0AAV1TRP7</accession>
<feature type="compositionally biased region" description="Basic residues" evidence="1">
    <location>
        <begin position="394"/>
        <end position="416"/>
    </location>
</feature>
<name>A0AAV1TRP7_9STRA</name>
<evidence type="ECO:0000313" key="2">
    <source>
        <dbReference type="EMBL" id="CAK7925075.1"/>
    </source>
</evidence>
<proteinExistence type="predicted"/>
<evidence type="ECO:0000256" key="1">
    <source>
        <dbReference type="SAM" id="MobiDB-lite"/>
    </source>
</evidence>
<reference evidence="2" key="1">
    <citation type="submission" date="2024-01" db="EMBL/GenBank/DDBJ databases">
        <authorList>
            <person name="Webb A."/>
        </authorList>
    </citation>
    <scope>NUCLEOTIDE SEQUENCE</scope>
    <source>
        <strain evidence="2">Pm1</strain>
    </source>
</reference>
<feature type="compositionally biased region" description="Gly residues" evidence="1">
    <location>
        <begin position="349"/>
        <end position="358"/>
    </location>
</feature>
<feature type="region of interest" description="Disordered" evidence="1">
    <location>
        <begin position="119"/>
        <end position="312"/>
    </location>
</feature>